<gene>
    <name evidence="1" type="ORF">GLOINDRAFT_93608</name>
</gene>
<dbReference type="EMBL" id="KI279574">
    <property type="protein sequence ID" value="ESA18051.1"/>
    <property type="molecule type" value="Genomic_DNA"/>
</dbReference>
<name>U9UR63_RHIID</name>
<evidence type="ECO:0000313" key="1">
    <source>
        <dbReference type="EMBL" id="ESA18051.1"/>
    </source>
</evidence>
<organism evidence="1">
    <name type="scientific">Rhizophagus irregularis (strain DAOM 181602 / DAOM 197198 / MUCL 43194)</name>
    <name type="common">Arbuscular mycorrhizal fungus</name>
    <name type="synonym">Glomus intraradices</name>
    <dbReference type="NCBI Taxonomy" id="747089"/>
    <lineage>
        <taxon>Eukaryota</taxon>
        <taxon>Fungi</taxon>
        <taxon>Fungi incertae sedis</taxon>
        <taxon>Mucoromycota</taxon>
        <taxon>Glomeromycotina</taxon>
        <taxon>Glomeromycetes</taxon>
        <taxon>Glomerales</taxon>
        <taxon>Glomeraceae</taxon>
        <taxon>Rhizophagus</taxon>
    </lineage>
</organism>
<dbReference type="HOGENOM" id="CLU_2110215_0_0_1"/>
<protein>
    <submittedName>
        <fullName evidence="1">Uncharacterized protein</fullName>
    </submittedName>
</protein>
<proteinExistence type="predicted"/>
<accession>U9UR63</accession>
<reference evidence="1" key="1">
    <citation type="submission" date="2013-07" db="EMBL/GenBank/DDBJ databases">
        <title>The genome of an arbuscular mycorrhizal fungus provides insights into the evolution of the oldest plant symbiosis.</title>
        <authorList>
            <consortium name="DOE Joint Genome Institute"/>
            <person name="Tisserant E."/>
            <person name="Malbreil M."/>
            <person name="Kuo A."/>
            <person name="Kohler A."/>
            <person name="Symeonidi A."/>
            <person name="Balestrini R."/>
            <person name="Charron P."/>
            <person name="Duensing N."/>
            <person name="Frei-dit-Frey N."/>
            <person name="Gianinazzi-Pearson V."/>
            <person name="Gilbert B."/>
            <person name="Handa Y."/>
            <person name="Hijri M."/>
            <person name="Kaul R."/>
            <person name="Kawaguchi M."/>
            <person name="Krajinski F."/>
            <person name="Lammers P."/>
            <person name="Lapierre D."/>
            <person name="Masclaux F.G."/>
            <person name="Murat C."/>
            <person name="Morin E."/>
            <person name="Ndikumana S."/>
            <person name="Pagni M."/>
            <person name="Petitpierre D."/>
            <person name="Requena N."/>
            <person name="Rosikiewicz P."/>
            <person name="Riley R."/>
            <person name="Saito K."/>
            <person name="San Clemente H."/>
            <person name="Shapiro H."/>
            <person name="van Tuinen D."/>
            <person name="Becard G."/>
            <person name="Bonfante P."/>
            <person name="Paszkowski U."/>
            <person name="Shachar-Hill Y."/>
            <person name="Young J.P."/>
            <person name="Sanders I.R."/>
            <person name="Henrissat B."/>
            <person name="Rensing S.A."/>
            <person name="Grigoriev I.V."/>
            <person name="Corradi N."/>
            <person name="Roux C."/>
            <person name="Martin F."/>
        </authorList>
    </citation>
    <scope>NUCLEOTIDE SEQUENCE</scope>
    <source>
        <strain evidence="1">DAOM 197198</strain>
    </source>
</reference>
<dbReference type="AlphaFoldDB" id="U9UR63"/>
<sequence length="115" mass="13428">MKRIFVFLISPFLNRINCDLKIRMVLIPSCNKFSECSFIDLRLSSEFLFSLDQNLQDHHKVFEGIDNDYVINERTSLMLTMDIKDVVVKGDTGATAFVRFIEPTERSTLDRPRLH</sequence>